<organism evidence="4">
    <name type="scientific">Siphoviridae sp. ctabX13</name>
    <dbReference type="NCBI Taxonomy" id="2826389"/>
    <lineage>
        <taxon>Viruses</taxon>
        <taxon>Duplodnaviria</taxon>
        <taxon>Heunggongvirae</taxon>
        <taxon>Uroviricota</taxon>
        <taxon>Caudoviricetes</taxon>
    </lineage>
</organism>
<evidence type="ECO:0000256" key="1">
    <source>
        <dbReference type="ARBA" id="ARBA00038087"/>
    </source>
</evidence>
<evidence type="ECO:0000259" key="3">
    <source>
        <dbReference type="Pfam" id="PF26079"/>
    </source>
</evidence>
<dbReference type="Pfam" id="PF26079">
    <property type="entry name" value="Baseplate_J_C"/>
    <property type="match status" value="1"/>
</dbReference>
<evidence type="ECO:0000313" key="4">
    <source>
        <dbReference type="EMBL" id="DAD74315.1"/>
    </source>
</evidence>
<dbReference type="Pfam" id="PF26078">
    <property type="entry name" value="Baseplate_J_M"/>
    <property type="match status" value="1"/>
</dbReference>
<feature type="domain" description="Baseplate J-like C-terminal" evidence="3">
    <location>
        <begin position="265"/>
        <end position="352"/>
    </location>
</feature>
<dbReference type="EMBL" id="BK014758">
    <property type="protein sequence ID" value="DAD74315.1"/>
    <property type="molecule type" value="Genomic_DNA"/>
</dbReference>
<dbReference type="InterPro" id="IPR052399">
    <property type="entry name" value="Phage_Baseplate_Assmbl_Protein"/>
</dbReference>
<protein>
    <submittedName>
        <fullName evidence="4">Baseplate J like protein</fullName>
    </submittedName>
</protein>
<feature type="domain" description="Baseplate J-like central" evidence="2">
    <location>
        <begin position="191"/>
        <end position="258"/>
    </location>
</feature>
<accession>A0A8S5LWY6</accession>
<name>A0A8S5LWY6_9CAUD</name>
<dbReference type="PANTHER" id="PTHR37829">
    <property type="entry name" value="PHAGE-LIKE ELEMENT PBSX PROTEIN XKDT"/>
    <property type="match status" value="1"/>
</dbReference>
<dbReference type="PANTHER" id="PTHR37829:SF3">
    <property type="entry name" value="PROTEIN JAYE-RELATED"/>
    <property type="match status" value="1"/>
</dbReference>
<evidence type="ECO:0000259" key="2">
    <source>
        <dbReference type="Pfam" id="PF26078"/>
    </source>
</evidence>
<proteinExistence type="inferred from homology"/>
<comment type="similarity">
    <text evidence="1">Belongs to the Mu gp47/PBSX XkdT family.</text>
</comment>
<sequence length="356" mass="39063">MDNSYNAILYRLKEKVQNPASKIEGSFTYDNLSSVANELAKFYSYEVGTLLDRIHVDTATGEDLDRLGKFEHNIQRLEATYEEAVFKIYGEIGKTVADGTGIKSEDTGVIFYVRGDYIIGDSGVVTVTGIAAAKGSGYRLYPNAKLKFLERYIGLSKVAIDTVSSGGYDRESDENYRKRIHESEANVVGYGNVAWYKATAKSVTGVDKVKVIDLARGPGTVDVLIVAEGNEAANESLIKKVKDVIEANKLAGANVLIKAATTFPIEINATIRVKNESYLDDIKTAFKKNLNTYLSELDFDTTLRQRVSYAKILNILLSIQNVTDVDTMSINKNNVSIDIESGSFPIISSISIGVAR</sequence>
<dbReference type="InterPro" id="IPR058531">
    <property type="entry name" value="Baseplate_J_M"/>
</dbReference>
<dbReference type="InterPro" id="IPR058530">
    <property type="entry name" value="Baseplate_J-like_C"/>
</dbReference>
<reference evidence="4" key="1">
    <citation type="journal article" date="2021" name="Proc. Natl. Acad. Sci. U.S.A.">
        <title>A Catalog of Tens of Thousands of Viruses from Human Metagenomes Reveals Hidden Associations with Chronic Diseases.</title>
        <authorList>
            <person name="Tisza M.J."/>
            <person name="Buck C.B."/>
        </authorList>
    </citation>
    <scope>NUCLEOTIDE SEQUENCE</scope>
    <source>
        <strain evidence="4">CtabX13</strain>
    </source>
</reference>